<evidence type="ECO:0000256" key="8">
    <source>
        <dbReference type="SAM" id="MobiDB-lite"/>
    </source>
</evidence>
<feature type="transmembrane region" description="Helical" evidence="9">
    <location>
        <begin position="220"/>
        <end position="241"/>
    </location>
</feature>
<evidence type="ECO:0000256" key="3">
    <source>
        <dbReference type="ARBA" id="ARBA00022448"/>
    </source>
</evidence>
<dbReference type="PANTHER" id="PTHR48086">
    <property type="entry name" value="SODIUM/PROLINE SYMPORTER-RELATED"/>
    <property type="match status" value="1"/>
</dbReference>
<reference evidence="10" key="2">
    <citation type="submission" date="2020-09" db="EMBL/GenBank/DDBJ databases">
        <authorList>
            <person name="Sun Q."/>
            <person name="Zhou Y."/>
        </authorList>
    </citation>
    <scope>NUCLEOTIDE SEQUENCE</scope>
    <source>
        <strain evidence="10">CGMCC 4.7110</strain>
    </source>
</reference>
<evidence type="ECO:0000256" key="6">
    <source>
        <dbReference type="ARBA" id="ARBA00023136"/>
    </source>
</evidence>
<accession>A0A918CR41</accession>
<proteinExistence type="inferred from homology"/>
<dbReference type="PROSITE" id="PS50283">
    <property type="entry name" value="NA_SOLUT_SYMP_3"/>
    <property type="match status" value="1"/>
</dbReference>
<evidence type="ECO:0000256" key="5">
    <source>
        <dbReference type="ARBA" id="ARBA00022989"/>
    </source>
</evidence>
<dbReference type="Proteomes" id="UP000653411">
    <property type="component" value="Unassembled WGS sequence"/>
</dbReference>
<feature type="transmembrane region" description="Helical" evidence="9">
    <location>
        <begin position="102"/>
        <end position="127"/>
    </location>
</feature>
<dbReference type="InterPro" id="IPR050277">
    <property type="entry name" value="Sodium:Solute_Symporter"/>
</dbReference>
<keyword evidence="4 9" id="KW-0812">Transmembrane</keyword>
<gene>
    <name evidence="10" type="ORF">GCM10011578_032360</name>
</gene>
<comment type="subcellular location">
    <subcellularLocation>
        <location evidence="1">Membrane</location>
        <topology evidence="1">Multi-pass membrane protein</topology>
    </subcellularLocation>
</comment>
<evidence type="ECO:0000313" key="11">
    <source>
        <dbReference type="Proteomes" id="UP000653411"/>
    </source>
</evidence>
<keyword evidence="5 9" id="KW-1133">Transmembrane helix</keyword>
<dbReference type="GO" id="GO:0005886">
    <property type="term" value="C:plasma membrane"/>
    <property type="evidence" value="ECO:0007669"/>
    <property type="project" value="TreeGrafter"/>
</dbReference>
<reference evidence="10" key="1">
    <citation type="journal article" date="2014" name="Int. J. Syst. Evol. Microbiol.">
        <title>Complete genome sequence of Corynebacterium casei LMG S-19264T (=DSM 44701T), isolated from a smear-ripened cheese.</title>
        <authorList>
            <consortium name="US DOE Joint Genome Institute (JGI-PGF)"/>
            <person name="Walter F."/>
            <person name="Albersmeier A."/>
            <person name="Kalinowski J."/>
            <person name="Ruckert C."/>
        </authorList>
    </citation>
    <scope>NUCLEOTIDE SEQUENCE</scope>
    <source>
        <strain evidence="10">CGMCC 4.7110</strain>
    </source>
</reference>
<feature type="transmembrane region" description="Helical" evidence="9">
    <location>
        <begin position="185"/>
        <end position="208"/>
    </location>
</feature>
<evidence type="ECO:0000256" key="2">
    <source>
        <dbReference type="ARBA" id="ARBA00006434"/>
    </source>
</evidence>
<dbReference type="PANTHER" id="PTHR48086:SF7">
    <property type="entry name" value="SODIUM-SOLUTE SYMPORTER-RELATED"/>
    <property type="match status" value="1"/>
</dbReference>
<feature type="region of interest" description="Disordered" evidence="8">
    <location>
        <begin position="1"/>
        <end position="48"/>
    </location>
</feature>
<dbReference type="GO" id="GO:0022857">
    <property type="term" value="F:transmembrane transporter activity"/>
    <property type="evidence" value="ECO:0007669"/>
    <property type="project" value="InterPro"/>
</dbReference>
<dbReference type="InterPro" id="IPR001734">
    <property type="entry name" value="Na/solute_symporter"/>
</dbReference>
<sequence length="261" mass="27186">MQGEPGAQGVEQDLGARLAGRDRRHLGVHGGHTEAERGDPGGDHPPYGRVDAVRVVGELYAGGESELAVDEAGEVSSSSVVPTVPTGRAASKSDFLVAGRRLGPLMCTGTMAAVGLGLLALSVFFSARIARLRVYTVAEMLSLRYGDAASVISGLVMGVYTLMLAVTSTIAYASVFDVLFDVPRWVAVGVGGTIVVGYSALGGMWSITLTDMVQFVVKSLGVLVMLLSIAVVRAGGFGAVADRLPHGYRESFAVFRPSDRG</sequence>
<organism evidence="10 11">
    <name type="scientific">Streptomyces fuscichromogenes</name>
    <dbReference type="NCBI Taxonomy" id="1324013"/>
    <lineage>
        <taxon>Bacteria</taxon>
        <taxon>Bacillati</taxon>
        <taxon>Actinomycetota</taxon>
        <taxon>Actinomycetes</taxon>
        <taxon>Kitasatosporales</taxon>
        <taxon>Streptomycetaceae</taxon>
        <taxon>Streptomyces</taxon>
    </lineage>
</organism>
<dbReference type="Pfam" id="PF00474">
    <property type="entry name" value="SSF"/>
    <property type="match status" value="1"/>
</dbReference>
<comment type="similarity">
    <text evidence="2 7">Belongs to the sodium:solute symporter (SSF) (TC 2.A.21) family.</text>
</comment>
<keyword evidence="3" id="KW-0813">Transport</keyword>
<evidence type="ECO:0000256" key="9">
    <source>
        <dbReference type="SAM" id="Phobius"/>
    </source>
</evidence>
<evidence type="ECO:0000256" key="4">
    <source>
        <dbReference type="ARBA" id="ARBA00022692"/>
    </source>
</evidence>
<dbReference type="EMBL" id="BMML01000006">
    <property type="protein sequence ID" value="GGN07749.1"/>
    <property type="molecule type" value="Genomic_DNA"/>
</dbReference>
<dbReference type="Gene3D" id="1.20.1730.10">
    <property type="entry name" value="Sodium/glucose cotransporter"/>
    <property type="match status" value="1"/>
</dbReference>
<evidence type="ECO:0000256" key="7">
    <source>
        <dbReference type="RuleBase" id="RU362091"/>
    </source>
</evidence>
<feature type="compositionally biased region" description="Basic and acidic residues" evidence="8">
    <location>
        <begin position="31"/>
        <end position="42"/>
    </location>
</feature>
<evidence type="ECO:0000313" key="10">
    <source>
        <dbReference type="EMBL" id="GGN07749.1"/>
    </source>
</evidence>
<keyword evidence="11" id="KW-1185">Reference proteome</keyword>
<dbReference type="AlphaFoldDB" id="A0A918CR41"/>
<keyword evidence="6 9" id="KW-0472">Membrane</keyword>
<feature type="transmembrane region" description="Helical" evidence="9">
    <location>
        <begin position="148"/>
        <end position="173"/>
    </location>
</feature>
<evidence type="ECO:0000256" key="1">
    <source>
        <dbReference type="ARBA" id="ARBA00004141"/>
    </source>
</evidence>
<protein>
    <submittedName>
        <fullName evidence="10">Uncharacterized protein</fullName>
    </submittedName>
</protein>
<dbReference type="InterPro" id="IPR038377">
    <property type="entry name" value="Na/Glc_symporter_sf"/>
</dbReference>
<comment type="caution">
    <text evidence="10">The sequence shown here is derived from an EMBL/GenBank/DDBJ whole genome shotgun (WGS) entry which is preliminary data.</text>
</comment>
<name>A0A918CR41_9ACTN</name>